<dbReference type="GO" id="GO:0008081">
    <property type="term" value="F:phosphoric diester hydrolase activity"/>
    <property type="evidence" value="ECO:0007669"/>
    <property type="project" value="InterPro"/>
</dbReference>
<evidence type="ECO:0008006" key="4">
    <source>
        <dbReference type="Google" id="ProtNLM"/>
    </source>
</evidence>
<dbReference type="PANTHER" id="PTHR13593">
    <property type="match status" value="1"/>
</dbReference>
<name>A0A6A6F251_9PEZI</name>
<feature type="chain" id="PRO_5025493623" description="PLC-like phosphodiesterase" evidence="1">
    <location>
        <begin position="23"/>
        <end position="334"/>
    </location>
</feature>
<gene>
    <name evidence="2" type="ORF">CERZMDRAFT_53202</name>
</gene>
<dbReference type="Pfam" id="PF26146">
    <property type="entry name" value="PI-PLC_X"/>
    <property type="match status" value="1"/>
</dbReference>
<proteinExistence type="predicted"/>
<evidence type="ECO:0000313" key="2">
    <source>
        <dbReference type="EMBL" id="KAF2206387.1"/>
    </source>
</evidence>
<dbReference type="EMBL" id="ML992722">
    <property type="protein sequence ID" value="KAF2206387.1"/>
    <property type="molecule type" value="Genomic_DNA"/>
</dbReference>
<dbReference type="Proteomes" id="UP000799539">
    <property type="component" value="Unassembled WGS sequence"/>
</dbReference>
<dbReference type="OrthoDB" id="7984201at2759"/>
<feature type="signal peptide" evidence="1">
    <location>
        <begin position="1"/>
        <end position="22"/>
    </location>
</feature>
<dbReference type="SUPFAM" id="SSF51695">
    <property type="entry name" value="PLC-like phosphodiesterases"/>
    <property type="match status" value="1"/>
</dbReference>
<keyword evidence="1" id="KW-0732">Signal</keyword>
<evidence type="ECO:0000256" key="1">
    <source>
        <dbReference type="SAM" id="SignalP"/>
    </source>
</evidence>
<dbReference type="AlphaFoldDB" id="A0A6A6F251"/>
<keyword evidence="3" id="KW-1185">Reference proteome</keyword>
<organism evidence="2 3">
    <name type="scientific">Cercospora zeae-maydis SCOH1-5</name>
    <dbReference type="NCBI Taxonomy" id="717836"/>
    <lineage>
        <taxon>Eukaryota</taxon>
        <taxon>Fungi</taxon>
        <taxon>Dikarya</taxon>
        <taxon>Ascomycota</taxon>
        <taxon>Pezizomycotina</taxon>
        <taxon>Dothideomycetes</taxon>
        <taxon>Dothideomycetidae</taxon>
        <taxon>Mycosphaerellales</taxon>
        <taxon>Mycosphaerellaceae</taxon>
        <taxon>Cercospora</taxon>
    </lineage>
</organism>
<dbReference type="PANTHER" id="PTHR13593:SF80">
    <property type="entry name" value="PLC-LIKE PHOSPHODIESTERASE"/>
    <property type="match status" value="1"/>
</dbReference>
<sequence>MIYFPLLLALSLVLILWTQCRWERQLPTGAPPTGLVVDEPHPKQPSQRRPVPALFHKRYSEQTFIGTHDAVAIREKDNNWSLSGNQYFNVSAQLDAGVRLIQAQGHVDPRGSDAIRLCHFNCALMDGGSLHEHLHTVKQFLDDNPLEVVTLLFVNTGPPLEQWAQAYFDTGLDIMSYIPPPEKRDRKMSIEDWPMMAELVATNKRLITFLSRGADEDAVPFLLLEFNYLFETNFINDSPWDYDCDASRPWFGQHYVPNTLSLVNHFLYAQFLGFRYPNATYANTTNGAGFHVGELGEHAARCRTQYGRRPNFLLVDFFNEGEVFNVEYGMNAND</sequence>
<dbReference type="InterPro" id="IPR051057">
    <property type="entry name" value="PI-PLC_domain"/>
</dbReference>
<protein>
    <recommendedName>
        <fullName evidence="4">PLC-like phosphodiesterase</fullName>
    </recommendedName>
</protein>
<dbReference type="GO" id="GO:0006629">
    <property type="term" value="P:lipid metabolic process"/>
    <property type="evidence" value="ECO:0007669"/>
    <property type="project" value="InterPro"/>
</dbReference>
<accession>A0A6A6F251</accession>
<evidence type="ECO:0000313" key="3">
    <source>
        <dbReference type="Proteomes" id="UP000799539"/>
    </source>
</evidence>
<dbReference type="Gene3D" id="3.20.20.190">
    <property type="entry name" value="Phosphatidylinositol (PI) phosphodiesterase"/>
    <property type="match status" value="1"/>
</dbReference>
<reference evidence="2" key="1">
    <citation type="journal article" date="2020" name="Stud. Mycol.">
        <title>101 Dothideomycetes genomes: a test case for predicting lifestyles and emergence of pathogens.</title>
        <authorList>
            <person name="Haridas S."/>
            <person name="Albert R."/>
            <person name="Binder M."/>
            <person name="Bloem J."/>
            <person name="Labutti K."/>
            <person name="Salamov A."/>
            <person name="Andreopoulos B."/>
            <person name="Baker S."/>
            <person name="Barry K."/>
            <person name="Bills G."/>
            <person name="Bluhm B."/>
            <person name="Cannon C."/>
            <person name="Castanera R."/>
            <person name="Culley D."/>
            <person name="Daum C."/>
            <person name="Ezra D."/>
            <person name="Gonzalez J."/>
            <person name="Henrissat B."/>
            <person name="Kuo A."/>
            <person name="Liang C."/>
            <person name="Lipzen A."/>
            <person name="Lutzoni F."/>
            <person name="Magnuson J."/>
            <person name="Mondo S."/>
            <person name="Nolan M."/>
            <person name="Ohm R."/>
            <person name="Pangilinan J."/>
            <person name="Park H.-J."/>
            <person name="Ramirez L."/>
            <person name="Alfaro M."/>
            <person name="Sun H."/>
            <person name="Tritt A."/>
            <person name="Yoshinaga Y."/>
            <person name="Zwiers L.-H."/>
            <person name="Turgeon B."/>
            <person name="Goodwin S."/>
            <person name="Spatafora J."/>
            <person name="Crous P."/>
            <person name="Grigoriev I."/>
        </authorList>
    </citation>
    <scope>NUCLEOTIDE SEQUENCE</scope>
    <source>
        <strain evidence="2">SCOH1-5</strain>
    </source>
</reference>
<dbReference type="InterPro" id="IPR017946">
    <property type="entry name" value="PLC-like_Pdiesterase_TIM-brl"/>
</dbReference>